<evidence type="ECO:0000259" key="1">
    <source>
        <dbReference type="PROSITE" id="PS50011"/>
    </source>
</evidence>
<keyword evidence="3" id="KW-1185">Reference proteome</keyword>
<dbReference type="Gene3D" id="1.10.510.10">
    <property type="entry name" value="Transferase(Phosphotransferase) domain 1"/>
    <property type="match status" value="1"/>
</dbReference>
<gene>
    <name evidence="2" type="ORF">CPELLU_LOCUS8248</name>
</gene>
<dbReference type="InterPro" id="IPR001245">
    <property type="entry name" value="Ser-Thr/Tyr_kinase_cat_dom"/>
</dbReference>
<dbReference type="AlphaFoldDB" id="A0A9N9D501"/>
<protein>
    <submittedName>
        <fullName evidence="2">3517_t:CDS:1</fullName>
    </submittedName>
</protein>
<dbReference type="Pfam" id="PF07714">
    <property type="entry name" value="PK_Tyr_Ser-Thr"/>
    <property type="match status" value="1"/>
</dbReference>
<dbReference type="InterPro" id="IPR011009">
    <property type="entry name" value="Kinase-like_dom_sf"/>
</dbReference>
<feature type="domain" description="Protein kinase" evidence="1">
    <location>
        <begin position="78"/>
        <end position="274"/>
    </location>
</feature>
<comment type="caution">
    <text evidence="2">The sequence shown here is derived from an EMBL/GenBank/DDBJ whole genome shotgun (WGS) entry which is preliminary data.</text>
</comment>
<evidence type="ECO:0000313" key="3">
    <source>
        <dbReference type="Proteomes" id="UP000789759"/>
    </source>
</evidence>
<dbReference type="GO" id="GO:0004672">
    <property type="term" value="F:protein kinase activity"/>
    <property type="evidence" value="ECO:0007669"/>
    <property type="project" value="InterPro"/>
</dbReference>
<dbReference type="SUPFAM" id="SSF56112">
    <property type="entry name" value="Protein kinase-like (PK-like)"/>
    <property type="match status" value="1"/>
</dbReference>
<name>A0A9N9D501_9GLOM</name>
<proteinExistence type="predicted"/>
<reference evidence="2" key="1">
    <citation type="submission" date="2021-06" db="EMBL/GenBank/DDBJ databases">
        <authorList>
            <person name="Kallberg Y."/>
            <person name="Tangrot J."/>
            <person name="Rosling A."/>
        </authorList>
    </citation>
    <scope>NUCLEOTIDE SEQUENCE</scope>
    <source>
        <strain evidence="2">FL966</strain>
    </source>
</reference>
<dbReference type="OrthoDB" id="4062651at2759"/>
<accession>A0A9N9D501</accession>
<dbReference type="InterPro" id="IPR000719">
    <property type="entry name" value="Prot_kinase_dom"/>
</dbReference>
<sequence length="274" mass="32376">MTNLESKPIGPGDYGFCPACHKPKTDKNWCPECHSKLLLEENPGWTSGDEKLDNYIKKTIIDARRSYDYLEFIPFENFKDIEIIGKGGFATAFSAIRTNCLEGHFTWDVKENKYFRKSYCDYRIALKYFHKIDAEAFLNECMMLQNDRFLQCYGISRNPKTNEFVIVLDYAQEGDLRHFLKDNHNNLKWKDRLNFLTKIAKDLNLLEWYDCVINQEDSNIYREFKIADESVSSDYENKDETEFKSNPENKYSSKFIPYVTKQFDLFIDEESISL</sequence>
<dbReference type="GO" id="GO:0005524">
    <property type="term" value="F:ATP binding"/>
    <property type="evidence" value="ECO:0007669"/>
    <property type="project" value="InterPro"/>
</dbReference>
<dbReference type="PROSITE" id="PS50011">
    <property type="entry name" value="PROTEIN_KINASE_DOM"/>
    <property type="match status" value="1"/>
</dbReference>
<evidence type="ECO:0000313" key="2">
    <source>
        <dbReference type="EMBL" id="CAG8627999.1"/>
    </source>
</evidence>
<organism evidence="2 3">
    <name type="scientific">Cetraspora pellucida</name>
    <dbReference type="NCBI Taxonomy" id="1433469"/>
    <lineage>
        <taxon>Eukaryota</taxon>
        <taxon>Fungi</taxon>
        <taxon>Fungi incertae sedis</taxon>
        <taxon>Mucoromycota</taxon>
        <taxon>Glomeromycotina</taxon>
        <taxon>Glomeromycetes</taxon>
        <taxon>Diversisporales</taxon>
        <taxon>Gigasporaceae</taxon>
        <taxon>Cetraspora</taxon>
    </lineage>
</organism>
<dbReference type="EMBL" id="CAJVQA010005786">
    <property type="protein sequence ID" value="CAG8627999.1"/>
    <property type="molecule type" value="Genomic_DNA"/>
</dbReference>
<dbReference type="Proteomes" id="UP000789759">
    <property type="component" value="Unassembled WGS sequence"/>
</dbReference>